<dbReference type="GO" id="GO:0006886">
    <property type="term" value="P:intracellular protein transport"/>
    <property type="evidence" value="ECO:0007669"/>
    <property type="project" value="InterPro"/>
</dbReference>
<name>A0A0N9DUF6_CHEQU</name>
<evidence type="ECO:0000256" key="4">
    <source>
        <dbReference type="ARBA" id="ARBA00023176"/>
    </source>
</evidence>
<dbReference type="GO" id="GO:0099631">
    <property type="term" value="C:postsynaptic endocytic zone cytoplasmic component"/>
    <property type="evidence" value="ECO:0007669"/>
    <property type="project" value="TreeGrafter"/>
</dbReference>
<keyword evidence="3 6" id="KW-0472">Membrane</keyword>
<dbReference type="GO" id="GO:0005198">
    <property type="term" value="F:structural molecule activity"/>
    <property type="evidence" value="ECO:0007669"/>
    <property type="project" value="InterPro"/>
</dbReference>
<dbReference type="InterPro" id="IPR000996">
    <property type="entry name" value="Clathrin_L-chain"/>
</dbReference>
<accession>A0A0N9DUF6</accession>
<dbReference type="Pfam" id="PF01086">
    <property type="entry name" value="Clathrin_lg_ch"/>
    <property type="match status" value="1"/>
</dbReference>
<dbReference type="GO" id="GO:0030132">
    <property type="term" value="C:clathrin coat of coated pit"/>
    <property type="evidence" value="ECO:0007669"/>
    <property type="project" value="InterPro"/>
</dbReference>
<gene>
    <name evidence="8" type="primary">CLC</name>
</gene>
<evidence type="ECO:0000256" key="1">
    <source>
        <dbReference type="ARBA" id="ARBA00004180"/>
    </source>
</evidence>
<dbReference type="GO" id="GO:0072583">
    <property type="term" value="P:clathrin-dependent endocytosis"/>
    <property type="evidence" value="ECO:0007669"/>
    <property type="project" value="TreeGrafter"/>
</dbReference>
<dbReference type="AlphaFoldDB" id="A0A0N9DUF6"/>
<keyword evidence="5 6" id="KW-0968">Cytoplasmic vesicle</keyword>
<dbReference type="PANTHER" id="PTHR10639">
    <property type="entry name" value="CLATHRIN LIGHT CHAIN"/>
    <property type="match status" value="1"/>
</dbReference>
<comment type="function">
    <text evidence="6">Clathrin is the major protein of the polyhedral coat of coated pits and vesicles.</text>
</comment>
<keyword evidence="7" id="KW-0175">Coiled coil</keyword>
<dbReference type="PANTHER" id="PTHR10639:SF7">
    <property type="entry name" value="CLATHRIN LIGHT CHAIN"/>
    <property type="match status" value="1"/>
</dbReference>
<dbReference type="GO" id="GO:0030130">
    <property type="term" value="C:clathrin coat of trans-Golgi network vesicle"/>
    <property type="evidence" value="ECO:0007669"/>
    <property type="project" value="InterPro"/>
</dbReference>
<evidence type="ECO:0000256" key="5">
    <source>
        <dbReference type="ARBA" id="ARBA00023329"/>
    </source>
</evidence>
<evidence type="ECO:0000256" key="3">
    <source>
        <dbReference type="ARBA" id="ARBA00023136"/>
    </source>
</evidence>
<dbReference type="OrthoDB" id="5512at2759"/>
<dbReference type="GO" id="GO:0030672">
    <property type="term" value="C:synaptic vesicle membrane"/>
    <property type="evidence" value="ECO:0007669"/>
    <property type="project" value="TreeGrafter"/>
</dbReference>
<protein>
    <recommendedName>
        <fullName evidence="6">Clathrin light chain</fullName>
    </recommendedName>
</protein>
<comment type="subcellular location">
    <subcellularLocation>
        <location evidence="1 6">Cytoplasmic vesicle membrane</location>
        <topology evidence="1 6">Peripheral membrane protein</topology>
        <orientation evidence="1 6">Cytoplasmic side</orientation>
    </subcellularLocation>
    <subcellularLocation>
        <location evidence="6">Membrane</location>
        <location evidence="6">Coated pit</location>
        <topology evidence="6">Peripheral membrane protein</topology>
        <orientation evidence="6">Cytoplasmic side</orientation>
    </subcellularLocation>
    <text evidence="6">Cytoplasmic face of coated pits and vesicles.</text>
</comment>
<feature type="coiled-coil region" evidence="7">
    <location>
        <begin position="141"/>
        <end position="175"/>
    </location>
</feature>
<organism evidence="8">
    <name type="scientific">Cherax quadricarinatus</name>
    <name type="common">Australian red claw crayfish</name>
    <dbReference type="NCBI Taxonomy" id="27406"/>
    <lineage>
        <taxon>Eukaryota</taxon>
        <taxon>Metazoa</taxon>
        <taxon>Ecdysozoa</taxon>
        <taxon>Arthropoda</taxon>
        <taxon>Crustacea</taxon>
        <taxon>Multicrustacea</taxon>
        <taxon>Malacostraca</taxon>
        <taxon>Eumalacostraca</taxon>
        <taxon>Eucarida</taxon>
        <taxon>Decapoda</taxon>
        <taxon>Pleocyemata</taxon>
        <taxon>Astacidea</taxon>
        <taxon>Parastacoidea</taxon>
        <taxon>Parastacidae</taxon>
        <taxon>Cherax</taxon>
    </lineage>
</organism>
<evidence type="ECO:0000256" key="2">
    <source>
        <dbReference type="ARBA" id="ARBA00005263"/>
    </source>
</evidence>
<proteinExistence type="evidence at transcript level"/>
<sequence length="227" mass="24929">MDGFGDSFVPLVEGSAPAAEVDPAAEFLAREQDQLAGLGDDILPATLGQGQSTVASGLGGEADLFGCAPVNGGPDLESFEMLGGDEVAQDPAPPVTTSEPDLARSPIPHVVREDPEKIKIWREQQRIRLEQKDAAEEVSKIELKEKARKELEDWYKQHEEQVAKTRQANRSAEKELVADTAKMEPGTEWERITKLCNFNPKTSKSSRDISRMRSIILQVKQNPPIKA</sequence>
<reference evidence="8" key="1">
    <citation type="submission" date="2015-04" db="EMBL/GenBank/DDBJ databases">
        <authorList>
            <person name="Syromyatnikov M.Y."/>
            <person name="Popov V.N."/>
        </authorList>
    </citation>
    <scope>NUCLEOTIDE SEQUENCE</scope>
</reference>
<dbReference type="EMBL" id="KR075008">
    <property type="protein sequence ID" value="ALF08356.1"/>
    <property type="molecule type" value="mRNA"/>
</dbReference>
<evidence type="ECO:0000313" key="8">
    <source>
        <dbReference type="EMBL" id="ALF08356.1"/>
    </source>
</evidence>
<dbReference type="GO" id="GO:0032050">
    <property type="term" value="F:clathrin heavy chain binding"/>
    <property type="evidence" value="ECO:0007669"/>
    <property type="project" value="TreeGrafter"/>
</dbReference>
<evidence type="ECO:0000256" key="7">
    <source>
        <dbReference type="SAM" id="Coils"/>
    </source>
</evidence>
<evidence type="ECO:0000256" key="6">
    <source>
        <dbReference type="RuleBase" id="RU363137"/>
    </source>
</evidence>
<comment type="similarity">
    <text evidence="2 6">Belongs to the clathrin light chain family.</text>
</comment>
<keyword evidence="4 6" id="KW-0168">Coated pit</keyword>